<dbReference type="InterPro" id="IPR036378">
    <property type="entry name" value="FAS1_dom_sf"/>
</dbReference>
<dbReference type="InterPro" id="IPR000782">
    <property type="entry name" value="FAS1_domain"/>
</dbReference>
<dbReference type="InterPro" id="IPR050904">
    <property type="entry name" value="Adhesion/Biosynth-related"/>
</dbReference>
<keyword evidence="1" id="KW-0732">Signal</keyword>
<feature type="domain" description="FAS1" evidence="2">
    <location>
        <begin position="27"/>
        <end position="172"/>
    </location>
</feature>
<gene>
    <name evidence="3" type="ORF">QHT84_11795</name>
</gene>
<dbReference type="RefSeq" id="WP_283239762.1">
    <property type="nucleotide sequence ID" value="NZ_JASGBP010000008.1"/>
</dbReference>
<evidence type="ECO:0000256" key="1">
    <source>
        <dbReference type="SAM" id="SignalP"/>
    </source>
</evidence>
<dbReference type="Proteomes" id="UP001230035">
    <property type="component" value="Unassembled WGS sequence"/>
</dbReference>
<sequence length="322" mass="33127">MKKLTKLLSVAVLAFTLFSCSDDEKKERTIAEVAQRSPNLSILVEALVKTGLAETFDSPGAYTVFAPTNDKFEAFLAANGFASLDDVPVDVLTEVLKNHVIAGEFYSDDISTGYVKTLAVGGASNSNTLSMYINVTNDGVIINGGSANGGGTVTAYDIKASNGVIHVVDGVLGLPTVVNHAIANPSFSTLVAALTFNPSSGFASTLSGTASSPFTVFAPTNDAFGAFLAETGFSGLGAIPANVLESTLKYHVVTGANVLSTSLTNGQSVSTFAGQNFTINISGTSASITDANNRVSGIIATDVQCSNGVIHVINKVLLPSLN</sequence>
<dbReference type="PANTHER" id="PTHR10900">
    <property type="entry name" value="PERIOSTIN-RELATED"/>
    <property type="match status" value="1"/>
</dbReference>
<dbReference type="PROSITE" id="PS50213">
    <property type="entry name" value="FAS1"/>
    <property type="match status" value="2"/>
</dbReference>
<proteinExistence type="predicted"/>
<reference evidence="3 4" key="1">
    <citation type="submission" date="2023-05" db="EMBL/GenBank/DDBJ databases">
        <title>Flavobacterium sedimenti sp. nov., isolated from the sediment.</title>
        <authorList>
            <person name="Wu N."/>
        </authorList>
    </citation>
    <scope>NUCLEOTIDE SEQUENCE [LARGE SCALE GENOMIC DNA]</scope>
    <source>
        <strain evidence="3 4">YZ-48</strain>
    </source>
</reference>
<evidence type="ECO:0000313" key="4">
    <source>
        <dbReference type="Proteomes" id="UP001230035"/>
    </source>
</evidence>
<keyword evidence="4" id="KW-1185">Reference proteome</keyword>
<feature type="domain" description="FAS1" evidence="2">
    <location>
        <begin position="174"/>
        <end position="317"/>
    </location>
</feature>
<dbReference type="Gene3D" id="2.30.180.10">
    <property type="entry name" value="FAS1 domain"/>
    <property type="match status" value="2"/>
</dbReference>
<dbReference type="SMART" id="SM00554">
    <property type="entry name" value="FAS1"/>
    <property type="match status" value="2"/>
</dbReference>
<evidence type="ECO:0000259" key="2">
    <source>
        <dbReference type="PROSITE" id="PS50213"/>
    </source>
</evidence>
<dbReference type="PROSITE" id="PS51257">
    <property type="entry name" value="PROKAR_LIPOPROTEIN"/>
    <property type="match status" value="1"/>
</dbReference>
<name>A0ABT6XSZ9_9FLAO</name>
<dbReference type="EMBL" id="JASGBP010000008">
    <property type="protein sequence ID" value="MDI9258097.1"/>
    <property type="molecule type" value="Genomic_DNA"/>
</dbReference>
<comment type="caution">
    <text evidence="3">The sequence shown here is derived from an EMBL/GenBank/DDBJ whole genome shotgun (WGS) entry which is preliminary data.</text>
</comment>
<organism evidence="3 4">
    <name type="scientific">Flavobacterium sedimenticola</name>
    <dbReference type="NCBI Taxonomy" id="3043286"/>
    <lineage>
        <taxon>Bacteria</taxon>
        <taxon>Pseudomonadati</taxon>
        <taxon>Bacteroidota</taxon>
        <taxon>Flavobacteriia</taxon>
        <taxon>Flavobacteriales</taxon>
        <taxon>Flavobacteriaceae</taxon>
        <taxon>Flavobacterium</taxon>
    </lineage>
</organism>
<accession>A0ABT6XSZ9</accession>
<dbReference type="Pfam" id="PF02469">
    <property type="entry name" value="Fasciclin"/>
    <property type="match status" value="2"/>
</dbReference>
<evidence type="ECO:0000313" key="3">
    <source>
        <dbReference type="EMBL" id="MDI9258097.1"/>
    </source>
</evidence>
<protein>
    <submittedName>
        <fullName evidence="3">Fasciclin domain-containing protein</fullName>
    </submittedName>
</protein>
<feature type="chain" id="PRO_5047295576" evidence="1">
    <location>
        <begin position="22"/>
        <end position="322"/>
    </location>
</feature>
<dbReference type="PANTHER" id="PTHR10900:SF77">
    <property type="entry name" value="FI19380P1"/>
    <property type="match status" value="1"/>
</dbReference>
<feature type="signal peptide" evidence="1">
    <location>
        <begin position="1"/>
        <end position="21"/>
    </location>
</feature>
<dbReference type="SUPFAM" id="SSF82153">
    <property type="entry name" value="FAS1 domain"/>
    <property type="match status" value="2"/>
</dbReference>